<dbReference type="SUPFAM" id="SSF51905">
    <property type="entry name" value="FAD/NAD(P)-binding domain"/>
    <property type="match status" value="1"/>
</dbReference>
<evidence type="ECO:0000259" key="5">
    <source>
        <dbReference type="Pfam" id="PF01494"/>
    </source>
</evidence>
<keyword evidence="2" id="KW-0285">Flavoprotein</keyword>
<dbReference type="PRINTS" id="PR00420">
    <property type="entry name" value="RNGMNOXGNASE"/>
</dbReference>
<keyword evidence="3" id="KW-0274">FAD</keyword>
<dbReference type="GO" id="GO:0071949">
    <property type="term" value="F:FAD binding"/>
    <property type="evidence" value="ECO:0007669"/>
    <property type="project" value="InterPro"/>
</dbReference>
<comment type="cofactor">
    <cofactor evidence="1">
        <name>FAD</name>
        <dbReference type="ChEBI" id="CHEBI:57692"/>
    </cofactor>
</comment>
<sequence>MMENQMFDVFISGAGPVGLFFAYQMLRKGHSVYICDIKPGPTDQSRSNLLTSRSLEILSMHGIGAHFLEKCVATQGMQLIHRGNNVGFLGALDGEYTSFPHGTCVAQDTTEEILINLVETQQPGSIHWCTRFVKHEAYHDHVAVTVEKNDTTTACIRARYLVGADGVHSSVRKAHDSWTYDGYSIATPFALVDCKLSGRDADKIKNQRTNTFLDNDGYVDISPLGNGQDIDFFRVNLNLSSFAIAPSRDTTHGPSRLPKENITLEELQTIVSRRVAPWQVILTEPKWISVFHINQRKANGFQRGRVFLMGDAAHCFTPLAGHGCNSGFQDAHNLAWKLSLVLDDLCPDPEKLLSSYSAEREPIIKMTMDYLGECMKTGLEKQGSIRAAMGRFFLSSLCKIGWINKLIMSFVLQVMISLGVDSPVIQSPSCNLIKPGKFIPDTSSVRRRVVKNRIEHKTFHEILMTSISETKYTALFVCTRPSDYDACTWVEPFWLKASKWRRILRPIIVESTWHAYSNTLPSFVSSDDDCDAANAFWLENSFKSSESLTERIGLGSHLSGSNPPAAIVLIRPDGYITSSSLIHSLDDIDLAFDKFREPLCGYFVK</sequence>
<proteinExistence type="predicted"/>
<name>A0A077WFV8_9FUNG</name>
<reference evidence="6" key="1">
    <citation type="journal article" date="2014" name="Genome Announc.">
        <title>De novo whole-genome sequence and genome annotation of Lichtheimia ramosa.</title>
        <authorList>
            <person name="Linde J."/>
            <person name="Schwartze V."/>
            <person name="Binder U."/>
            <person name="Lass-Florl C."/>
            <person name="Voigt K."/>
            <person name="Horn F."/>
        </authorList>
    </citation>
    <scope>NUCLEOTIDE SEQUENCE</scope>
    <source>
        <strain evidence="6">JMRC FSU:6197</strain>
    </source>
</reference>
<gene>
    <name evidence="6" type="ORF">LRAMOSA08838</name>
</gene>
<dbReference type="Gene3D" id="3.50.50.60">
    <property type="entry name" value="FAD/NAD(P)-binding domain"/>
    <property type="match status" value="1"/>
</dbReference>
<evidence type="ECO:0000256" key="4">
    <source>
        <dbReference type="ARBA" id="ARBA00023002"/>
    </source>
</evidence>
<keyword evidence="4" id="KW-0560">Oxidoreductase</keyword>
<evidence type="ECO:0000313" key="6">
    <source>
        <dbReference type="EMBL" id="CDS06310.1"/>
    </source>
</evidence>
<evidence type="ECO:0000256" key="2">
    <source>
        <dbReference type="ARBA" id="ARBA00022630"/>
    </source>
</evidence>
<dbReference type="AlphaFoldDB" id="A0A077WFV8"/>
<accession>A0A077WFV8</accession>
<dbReference type="InterPro" id="IPR050641">
    <property type="entry name" value="RIFMO-like"/>
</dbReference>
<protein>
    <recommendedName>
        <fullName evidence="5">FAD-binding domain-containing protein</fullName>
    </recommendedName>
</protein>
<dbReference type="InterPro" id="IPR002938">
    <property type="entry name" value="FAD-bd"/>
</dbReference>
<dbReference type="InterPro" id="IPR036188">
    <property type="entry name" value="FAD/NAD-bd_sf"/>
</dbReference>
<dbReference type="Gene3D" id="3.30.70.2450">
    <property type="match status" value="1"/>
</dbReference>
<organism evidence="6">
    <name type="scientific">Lichtheimia ramosa</name>
    <dbReference type="NCBI Taxonomy" id="688394"/>
    <lineage>
        <taxon>Eukaryota</taxon>
        <taxon>Fungi</taxon>
        <taxon>Fungi incertae sedis</taxon>
        <taxon>Mucoromycota</taxon>
        <taxon>Mucoromycotina</taxon>
        <taxon>Mucoromycetes</taxon>
        <taxon>Mucorales</taxon>
        <taxon>Lichtheimiaceae</taxon>
        <taxon>Lichtheimia</taxon>
    </lineage>
</organism>
<evidence type="ECO:0000256" key="3">
    <source>
        <dbReference type="ARBA" id="ARBA00022827"/>
    </source>
</evidence>
<feature type="domain" description="FAD-binding" evidence="5">
    <location>
        <begin position="7"/>
        <end position="369"/>
    </location>
</feature>
<dbReference type="OrthoDB" id="2690153at2759"/>
<dbReference type="Pfam" id="PF01494">
    <property type="entry name" value="FAD_binding_3"/>
    <property type="match status" value="1"/>
</dbReference>
<dbReference type="PANTHER" id="PTHR43004:SF19">
    <property type="entry name" value="BINDING MONOOXYGENASE, PUTATIVE (JCVI)-RELATED"/>
    <property type="match status" value="1"/>
</dbReference>
<dbReference type="EMBL" id="LK023319">
    <property type="protein sequence ID" value="CDS06310.1"/>
    <property type="molecule type" value="Genomic_DNA"/>
</dbReference>
<dbReference type="PANTHER" id="PTHR43004">
    <property type="entry name" value="TRK SYSTEM POTASSIUM UPTAKE PROTEIN"/>
    <property type="match status" value="1"/>
</dbReference>
<dbReference type="GO" id="GO:0016709">
    <property type="term" value="F:oxidoreductase activity, acting on paired donors, with incorporation or reduction of molecular oxygen, NAD(P)H as one donor, and incorporation of one atom of oxygen"/>
    <property type="evidence" value="ECO:0007669"/>
    <property type="project" value="UniProtKB-ARBA"/>
</dbReference>
<evidence type="ECO:0000256" key="1">
    <source>
        <dbReference type="ARBA" id="ARBA00001974"/>
    </source>
</evidence>